<proteinExistence type="inferred from homology"/>
<name>A0A7Y3XAS6_9GAMM</name>
<gene>
    <name evidence="4" type="ORF">HLB35_07465</name>
</gene>
<evidence type="ECO:0000313" key="4">
    <source>
        <dbReference type="EMBL" id="NOG31649.1"/>
    </source>
</evidence>
<comment type="caution">
    <text evidence="4">The sequence shown here is derived from an EMBL/GenBank/DDBJ whole genome shotgun (WGS) entry which is preliminary data.</text>
</comment>
<evidence type="ECO:0000256" key="1">
    <source>
        <dbReference type="ARBA" id="ARBA00006484"/>
    </source>
</evidence>
<dbReference type="InterPro" id="IPR036291">
    <property type="entry name" value="NAD(P)-bd_dom_sf"/>
</dbReference>
<evidence type="ECO:0000256" key="2">
    <source>
        <dbReference type="ARBA" id="ARBA00023002"/>
    </source>
</evidence>
<dbReference type="InterPro" id="IPR002347">
    <property type="entry name" value="SDR_fam"/>
</dbReference>
<protein>
    <submittedName>
        <fullName evidence="4">SDR family NAD(P)-dependent oxidoreductase</fullName>
    </submittedName>
</protein>
<reference evidence="4 5" key="1">
    <citation type="submission" date="2020-05" db="EMBL/GenBank/DDBJ databases">
        <authorList>
            <person name="Ruan W."/>
            <person name="Jeon C.O."/>
            <person name="Chun B.H."/>
        </authorList>
    </citation>
    <scope>NUCLEOTIDE SEQUENCE [LARGE SCALE GENOMIC DNA]</scope>
    <source>
        <strain evidence="4 5">TBZ9</strain>
    </source>
</reference>
<dbReference type="InterPro" id="IPR020904">
    <property type="entry name" value="Sc_DH/Rdtase_CS"/>
</dbReference>
<dbReference type="PRINTS" id="PR00081">
    <property type="entry name" value="GDHRDH"/>
</dbReference>
<dbReference type="PROSITE" id="PS00061">
    <property type="entry name" value="ADH_SHORT"/>
    <property type="match status" value="1"/>
</dbReference>
<keyword evidence="2" id="KW-0560">Oxidoreductase</keyword>
<reference evidence="4 5" key="2">
    <citation type="submission" date="2020-06" db="EMBL/GenBank/DDBJ databases">
        <title>Halomonas songnenensis sp. nov., a moderately halophilic bacterium isolated from saline and alkaline soils.</title>
        <authorList>
            <person name="Jiang J."/>
            <person name="Pan Y."/>
        </authorList>
    </citation>
    <scope>NUCLEOTIDE SEQUENCE [LARGE SCALE GENOMIC DNA]</scope>
    <source>
        <strain evidence="4 5">TBZ9</strain>
    </source>
</reference>
<feature type="transmembrane region" description="Helical" evidence="3">
    <location>
        <begin position="239"/>
        <end position="257"/>
    </location>
</feature>
<dbReference type="Pfam" id="PF00106">
    <property type="entry name" value="adh_short"/>
    <property type="match status" value="1"/>
</dbReference>
<keyword evidence="3" id="KW-0472">Membrane</keyword>
<dbReference type="PANTHER" id="PTHR44196:SF1">
    <property type="entry name" value="DEHYDROGENASE_REDUCTASE SDR FAMILY MEMBER 7B"/>
    <property type="match status" value="1"/>
</dbReference>
<dbReference type="RefSeq" id="WP_171702084.1">
    <property type="nucleotide sequence ID" value="NZ_JABFHI010000002.1"/>
</dbReference>
<organism evidence="4 5">
    <name type="scientific">Vreelandella azerica</name>
    <dbReference type="NCBI Taxonomy" id="2732867"/>
    <lineage>
        <taxon>Bacteria</taxon>
        <taxon>Pseudomonadati</taxon>
        <taxon>Pseudomonadota</taxon>
        <taxon>Gammaproteobacteria</taxon>
        <taxon>Oceanospirillales</taxon>
        <taxon>Halomonadaceae</taxon>
        <taxon>Vreelandella</taxon>
    </lineage>
</organism>
<sequence length="266" mass="28035">MDNAVHSQARTVLITGATGAIGSALAMAYAQPGARLILHGRRHGVLANLAERCRDKGAHVETSGVDLTDDMALAEWLAQVSTASLPDIAIFNAGQNAHPISTGYLEAQESAQALIDINLSVPMAMAQHLVPAMRTRGSGQLAFISSLAGWHGLPSTPTYSATKAGIKAYGEALRGLLAPVGIGVSVVMPGYVTSPMCDAMPGPKPFEMPAHKAAILIQRGIAANKARISFPFPLNFGTWWLAVLPAAISQRIIRLLGFGRIKREAK</sequence>
<keyword evidence="3" id="KW-1133">Transmembrane helix</keyword>
<accession>A0A7Y3XAS6</accession>
<dbReference type="Gene3D" id="3.40.50.720">
    <property type="entry name" value="NAD(P)-binding Rossmann-like Domain"/>
    <property type="match status" value="1"/>
</dbReference>
<evidence type="ECO:0000256" key="3">
    <source>
        <dbReference type="SAM" id="Phobius"/>
    </source>
</evidence>
<dbReference type="SUPFAM" id="SSF51735">
    <property type="entry name" value="NAD(P)-binding Rossmann-fold domains"/>
    <property type="match status" value="1"/>
</dbReference>
<evidence type="ECO:0000313" key="5">
    <source>
        <dbReference type="Proteomes" id="UP000588806"/>
    </source>
</evidence>
<dbReference type="GO" id="GO:0016020">
    <property type="term" value="C:membrane"/>
    <property type="evidence" value="ECO:0007669"/>
    <property type="project" value="TreeGrafter"/>
</dbReference>
<keyword evidence="5" id="KW-1185">Reference proteome</keyword>
<dbReference type="Proteomes" id="UP000588806">
    <property type="component" value="Unassembled WGS sequence"/>
</dbReference>
<keyword evidence="3" id="KW-0812">Transmembrane</keyword>
<dbReference type="GO" id="GO:0016491">
    <property type="term" value="F:oxidoreductase activity"/>
    <property type="evidence" value="ECO:0007669"/>
    <property type="project" value="UniProtKB-KW"/>
</dbReference>
<feature type="transmembrane region" description="Helical" evidence="3">
    <location>
        <begin position="12"/>
        <end position="30"/>
    </location>
</feature>
<comment type="similarity">
    <text evidence="1">Belongs to the short-chain dehydrogenases/reductases (SDR) family.</text>
</comment>
<dbReference type="EMBL" id="JABFHI010000002">
    <property type="protein sequence ID" value="NOG31649.1"/>
    <property type="molecule type" value="Genomic_DNA"/>
</dbReference>
<dbReference type="AlphaFoldDB" id="A0A7Y3XAS6"/>
<dbReference type="PANTHER" id="PTHR44196">
    <property type="entry name" value="DEHYDROGENASE/REDUCTASE SDR FAMILY MEMBER 7B"/>
    <property type="match status" value="1"/>
</dbReference>